<feature type="compositionally biased region" description="Basic and acidic residues" evidence="1">
    <location>
        <begin position="76"/>
        <end position="94"/>
    </location>
</feature>
<dbReference type="Proteomes" id="UP001500151">
    <property type="component" value="Unassembled WGS sequence"/>
</dbReference>
<evidence type="ECO:0000313" key="2">
    <source>
        <dbReference type="EMBL" id="GAA2620295.1"/>
    </source>
</evidence>
<proteinExistence type="predicted"/>
<feature type="region of interest" description="Disordered" evidence="1">
    <location>
        <begin position="49"/>
        <end position="112"/>
    </location>
</feature>
<dbReference type="EMBL" id="BAAASJ010000003">
    <property type="protein sequence ID" value="GAA2620295.1"/>
    <property type="molecule type" value="Genomic_DNA"/>
</dbReference>
<accession>A0ABP6CNU7</accession>
<gene>
    <name evidence="2" type="ORF">GCM10010307_03460</name>
</gene>
<name>A0ABP6CNU7_9ACTN</name>
<protein>
    <submittedName>
        <fullName evidence="2">Uncharacterized protein</fullName>
    </submittedName>
</protein>
<reference evidence="3" key="1">
    <citation type="journal article" date="2019" name="Int. J. Syst. Evol. Microbiol.">
        <title>The Global Catalogue of Microorganisms (GCM) 10K type strain sequencing project: providing services to taxonomists for standard genome sequencing and annotation.</title>
        <authorList>
            <consortium name="The Broad Institute Genomics Platform"/>
            <consortium name="The Broad Institute Genome Sequencing Center for Infectious Disease"/>
            <person name="Wu L."/>
            <person name="Ma J."/>
        </authorList>
    </citation>
    <scope>NUCLEOTIDE SEQUENCE [LARGE SCALE GENOMIC DNA]</scope>
    <source>
        <strain evidence="3">JCM 4524</strain>
    </source>
</reference>
<sequence>MDARQARRLHEERLMGLAHVTGVGIGRDEDSGEDVIVVFVTHEVPRDHLRPEDVIPDELEGVPVRVLPMGDDETQDDTRDDTRDDTQSETKTGTKGEAAQDETEQEQTQRGS</sequence>
<evidence type="ECO:0000256" key="1">
    <source>
        <dbReference type="SAM" id="MobiDB-lite"/>
    </source>
</evidence>
<organism evidence="2 3">
    <name type="scientific">Streptomyces vastus</name>
    <dbReference type="NCBI Taxonomy" id="285451"/>
    <lineage>
        <taxon>Bacteria</taxon>
        <taxon>Bacillati</taxon>
        <taxon>Actinomycetota</taxon>
        <taxon>Actinomycetes</taxon>
        <taxon>Kitasatosporales</taxon>
        <taxon>Streptomycetaceae</taxon>
        <taxon>Streptomyces</taxon>
    </lineage>
</organism>
<evidence type="ECO:0000313" key="3">
    <source>
        <dbReference type="Proteomes" id="UP001500151"/>
    </source>
</evidence>
<comment type="caution">
    <text evidence="2">The sequence shown here is derived from an EMBL/GenBank/DDBJ whole genome shotgun (WGS) entry which is preliminary data.</text>
</comment>
<dbReference type="RefSeq" id="WP_344386960.1">
    <property type="nucleotide sequence ID" value="NZ_BAAASJ010000003.1"/>
</dbReference>
<keyword evidence="3" id="KW-1185">Reference proteome</keyword>